<dbReference type="PIRSF" id="PIRSF018266">
    <property type="entry name" value="FecR"/>
    <property type="match status" value="1"/>
</dbReference>
<keyword evidence="1" id="KW-0812">Transmembrane</keyword>
<proteinExistence type="predicted"/>
<feature type="domain" description="FecR protein" evidence="2">
    <location>
        <begin position="100"/>
        <end position="195"/>
    </location>
</feature>
<reference evidence="5" key="1">
    <citation type="journal article" date="2019" name="Int. J. Syst. Evol. Microbiol.">
        <title>The Global Catalogue of Microorganisms (GCM) 10K type strain sequencing project: providing services to taxonomists for standard genome sequencing and annotation.</title>
        <authorList>
            <consortium name="The Broad Institute Genomics Platform"/>
            <consortium name="The Broad Institute Genome Sequencing Center for Infectious Disease"/>
            <person name="Wu L."/>
            <person name="Ma J."/>
        </authorList>
    </citation>
    <scope>NUCLEOTIDE SEQUENCE [LARGE SCALE GENOMIC DNA]</scope>
    <source>
        <strain evidence="5">KCTC 23984</strain>
    </source>
</reference>
<protein>
    <submittedName>
        <fullName evidence="4">FecR family protein</fullName>
    </submittedName>
</protein>
<dbReference type="InterPro" id="IPR032508">
    <property type="entry name" value="FecR_C"/>
</dbReference>
<name>A0ABW6BXM8_9BACT</name>
<dbReference type="Proteomes" id="UP001597641">
    <property type="component" value="Unassembled WGS sequence"/>
</dbReference>
<dbReference type="InterPro" id="IPR012373">
    <property type="entry name" value="Ferrdict_sens_TM"/>
</dbReference>
<sequence>MIENWVEDEPENEEFFYACLHEWEMTHPQYNADTKAAITKFNESILEQPRLYIKPGTEQRHTEHAKKNSGWQKYLVAASVLFVLLLGTWLFRDIALNKSYTTGNGEISAVTLSDGSKVVLNSNSLLQVPRFGFGGVSRQVQLRGEAMFSVVHTLDDKKFVVLTDPGFQVEVLGTEFNLSARDSDTKVVLQEGKVKVLYKEEPEQAATSLIMAPGDLVTVDEKQKKLQVKQVRHPENYSAWQHGRFVFDRTSLAEIKEILQDNYGLVVSLRGIDGSKISISGSFKARNADELLLALSEILDISVIRQDNRVMLISSK</sequence>
<feature type="domain" description="Protein FecR C-terminal" evidence="3">
    <location>
        <begin position="244"/>
        <end position="310"/>
    </location>
</feature>
<dbReference type="Gene3D" id="3.55.50.30">
    <property type="match status" value="1"/>
</dbReference>
<evidence type="ECO:0000256" key="1">
    <source>
        <dbReference type="SAM" id="Phobius"/>
    </source>
</evidence>
<dbReference type="PANTHER" id="PTHR30273">
    <property type="entry name" value="PERIPLASMIC SIGNAL SENSOR AND SIGMA FACTOR ACTIVATOR FECR-RELATED"/>
    <property type="match status" value="1"/>
</dbReference>
<dbReference type="Pfam" id="PF16344">
    <property type="entry name" value="FecR_C"/>
    <property type="match status" value="1"/>
</dbReference>
<gene>
    <name evidence="4" type="ORF">ACFS7Z_18925</name>
</gene>
<feature type="transmembrane region" description="Helical" evidence="1">
    <location>
        <begin position="74"/>
        <end position="91"/>
    </location>
</feature>
<evidence type="ECO:0000313" key="5">
    <source>
        <dbReference type="Proteomes" id="UP001597641"/>
    </source>
</evidence>
<dbReference type="Gene3D" id="2.60.120.1440">
    <property type="match status" value="1"/>
</dbReference>
<dbReference type="PANTHER" id="PTHR30273:SF2">
    <property type="entry name" value="PROTEIN FECR"/>
    <property type="match status" value="1"/>
</dbReference>
<dbReference type="InterPro" id="IPR006860">
    <property type="entry name" value="FecR"/>
</dbReference>
<keyword evidence="1" id="KW-1133">Transmembrane helix</keyword>
<evidence type="ECO:0000313" key="4">
    <source>
        <dbReference type="EMBL" id="MFD3002453.1"/>
    </source>
</evidence>
<keyword evidence="1" id="KW-0472">Membrane</keyword>
<keyword evidence="5" id="KW-1185">Reference proteome</keyword>
<dbReference type="EMBL" id="JBHUOX010000016">
    <property type="protein sequence ID" value="MFD3002453.1"/>
    <property type="molecule type" value="Genomic_DNA"/>
</dbReference>
<comment type="caution">
    <text evidence="4">The sequence shown here is derived from an EMBL/GenBank/DDBJ whole genome shotgun (WGS) entry which is preliminary data.</text>
</comment>
<evidence type="ECO:0000259" key="2">
    <source>
        <dbReference type="Pfam" id="PF04773"/>
    </source>
</evidence>
<dbReference type="Pfam" id="PF04773">
    <property type="entry name" value="FecR"/>
    <property type="match status" value="1"/>
</dbReference>
<evidence type="ECO:0000259" key="3">
    <source>
        <dbReference type="Pfam" id="PF16344"/>
    </source>
</evidence>
<accession>A0ABW6BXM8</accession>
<organism evidence="4 5">
    <name type="scientific">Pontibacter toksunensis</name>
    <dbReference type="NCBI Taxonomy" id="1332631"/>
    <lineage>
        <taxon>Bacteria</taxon>
        <taxon>Pseudomonadati</taxon>
        <taxon>Bacteroidota</taxon>
        <taxon>Cytophagia</taxon>
        <taxon>Cytophagales</taxon>
        <taxon>Hymenobacteraceae</taxon>
        <taxon>Pontibacter</taxon>
    </lineage>
</organism>